<dbReference type="AlphaFoldDB" id="A0A8X6NGD9"/>
<proteinExistence type="predicted"/>
<evidence type="ECO:0000313" key="1">
    <source>
        <dbReference type="EMBL" id="GFT13839.1"/>
    </source>
</evidence>
<gene>
    <name evidence="1" type="ORF">NPIL_539291</name>
</gene>
<accession>A0A8X6NGD9</accession>
<protein>
    <submittedName>
        <fullName evidence="1">Uncharacterized protein</fullName>
    </submittedName>
</protein>
<comment type="caution">
    <text evidence="1">The sequence shown here is derived from an EMBL/GenBank/DDBJ whole genome shotgun (WGS) entry which is preliminary data.</text>
</comment>
<dbReference type="Proteomes" id="UP000887013">
    <property type="component" value="Unassembled WGS sequence"/>
</dbReference>
<organism evidence="1 2">
    <name type="scientific">Nephila pilipes</name>
    <name type="common">Giant wood spider</name>
    <name type="synonym">Nephila maculata</name>
    <dbReference type="NCBI Taxonomy" id="299642"/>
    <lineage>
        <taxon>Eukaryota</taxon>
        <taxon>Metazoa</taxon>
        <taxon>Ecdysozoa</taxon>
        <taxon>Arthropoda</taxon>
        <taxon>Chelicerata</taxon>
        <taxon>Arachnida</taxon>
        <taxon>Araneae</taxon>
        <taxon>Araneomorphae</taxon>
        <taxon>Entelegynae</taxon>
        <taxon>Araneoidea</taxon>
        <taxon>Nephilidae</taxon>
        <taxon>Nephila</taxon>
    </lineage>
</organism>
<sequence length="104" mass="11961">MAPRLLESVFVHHTLEWEKVVSAGFRMAIVLQIFSSFVLTSATWCPGFSANKQVSGVPREEGRVREDINKFSEQIEFLDTIKGKVLAMRKINDFIRDNFFPILK</sequence>
<reference evidence="1" key="1">
    <citation type="submission" date="2020-08" db="EMBL/GenBank/DDBJ databases">
        <title>Multicomponent nature underlies the extraordinary mechanical properties of spider dragline silk.</title>
        <authorList>
            <person name="Kono N."/>
            <person name="Nakamura H."/>
            <person name="Mori M."/>
            <person name="Yoshida Y."/>
            <person name="Ohtoshi R."/>
            <person name="Malay A.D."/>
            <person name="Moran D.A.P."/>
            <person name="Tomita M."/>
            <person name="Numata K."/>
            <person name="Arakawa K."/>
        </authorList>
    </citation>
    <scope>NUCLEOTIDE SEQUENCE</scope>
</reference>
<dbReference type="EMBL" id="BMAW01104349">
    <property type="protein sequence ID" value="GFT13839.1"/>
    <property type="molecule type" value="Genomic_DNA"/>
</dbReference>
<name>A0A8X6NGD9_NEPPI</name>
<evidence type="ECO:0000313" key="2">
    <source>
        <dbReference type="Proteomes" id="UP000887013"/>
    </source>
</evidence>
<keyword evidence="2" id="KW-1185">Reference proteome</keyword>